<evidence type="ECO:0000256" key="2">
    <source>
        <dbReference type="ARBA" id="ARBA00005179"/>
    </source>
</evidence>
<dbReference type="Pfam" id="PF00067">
    <property type="entry name" value="p450"/>
    <property type="match status" value="1"/>
</dbReference>
<reference evidence="12 13" key="1">
    <citation type="journal article" date="2019" name="Nat. Ecol. Evol.">
        <title>Megaphylogeny resolves global patterns of mushroom evolution.</title>
        <authorList>
            <person name="Varga T."/>
            <person name="Krizsan K."/>
            <person name="Foldi C."/>
            <person name="Dima B."/>
            <person name="Sanchez-Garcia M."/>
            <person name="Sanchez-Ramirez S."/>
            <person name="Szollosi G.J."/>
            <person name="Szarkandi J.G."/>
            <person name="Papp V."/>
            <person name="Albert L."/>
            <person name="Andreopoulos W."/>
            <person name="Angelini C."/>
            <person name="Antonin V."/>
            <person name="Barry K.W."/>
            <person name="Bougher N.L."/>
            <person name="Buchanan P."/>
            <person name="Buyck B."/>
            <person name="Bense V."/>
            <person name="Catcheside P."/>
            <person name="Chovatia M."/>
            <person name="Cooper J."/>
            <person name="Damon W."/>
            <person name="Desjardin D."/>
            <person name="Finy P."/>
            <person name="Geml J."/>
            <person name="Haridas S."/>
            <person name="Hughes K."/>
            <person name="Justo A."/>
            <person name="Karasinski D."/>
            <person name="Kautmanova I."/>
            <person name="Kiss B."/>
            <person name="Kocsube S."/>
            <person name="Kotiranta H."/>
            <person name="LaButti K.M."/>
            <person name="Lechner B.E."/>
            <person name="Liimatainen K."/>
            <person name="Lipzen A."/>
            <person name="Lukacs Z."/>
            <person name="Mihaltcheva S."/>
            <person name="Morgado L.N."/>
            <person name="Niskanen T."/>
            <person name="Noordeloos M.E."/>
            <person name="Ohm R.A."/>
            <person name="Ortiz-Santana B."/>
            <person name="Ovrebo C."/>
            <person name="Racz N."/>
            <person name="Riley R."/>
            <person name="Savchenko A."/>
            <person name="Shiryaev A."/>
            <person name="Soop K."/>
            <person name="Spirin V."/>
            <person name="Szebenyi C."/>
            <person name="Tomsovsky M."/>
            <person name="Tulloss R.E."/>
            <person name="Uehling J."/>
            <person name="Grigoriev I.V."/>
            <person name="Vagvolgyi C."/>
            <person name="Papp T."/>
            <person name="Martin F.M."/>
            <person name="Miettinen O."/>
            <person name="Hibbett D.S."/>
            <person name="Nagy L.G."/>
        </authorList>
    </citation>
    <scope>NUCLEOTIDE SEQUENCE [LARGE SCALE GENOMIC DNA]</scope>
    <source>
        <strain evidence="12 13">CBS 309.79</strain>
    </source>
</reference>
<feature type="transmembrane region" description="Helical" evidence="11">
    <location>
        <begin position="6"/>
        <end position="29"/>
    </location>
</feature>
<evidence type="ECO:0000313" key="12">
    <source>
        <dbReference type="EMBL" id="TFL00895.1"/>
    </source>
</evidence>
<dbReference type="InterPro" id="IPR001128">
    <property type="entry name" value="Cyt_P450"/>
</dbReference>
<keyword evidence="7 9" id="KW-0408">Iron</keyword>
<keyword evidence="8 10" id="KW-0503">Monooxygenase</keyword>
<evidence type="ECO:0000256" key="10">
    <source>
        <dbReference type="RuleBase" id="RU000461"/>
    </source>
</evidence>
<evidence type="ECO:0000256" key="11">
    <source>
        <dbReference type="SAM" id="Phobius"/>
    </source>
</evidence>
<evidence type="ECO:0000256" key="9">
    <source>
        <dbReference type="PIRSR" id="PIRSR602401-1"/>
    </source>
</evidence>
<dbReference type="Gene3D" id="1.10.630.10">
    <property type="entry name" value="Cytochrome P450"/>
    <property type="match status" value="1"/>
</dbReference>
<keyword evidence="13" id="KW-1185">Reference proteome</keyword>
<comment type="cofactor">
    <cofactor evidence="1 9">
        <name>heme</name>
        <dbReference type="ChEBI" id="CHEBI:30413"/>
    </cofactor>
</comment>
<dbReference type="PRINTS" id="PR00385">
    <property type="entry name" value="P450"/>
</dbReference>
<dbReference type="PANTHER" id="PTHR46300">
    <property type="entry name" value="P450, PUTATIVE (EUROFUNG)-RELATED-RELATED"/>
    <property type="match status" value="1"/>
</dbReference>
<dbReference type="EMBL" id="ML178827">
    <property type="protein sequence ID" value="TFL00895.1"/>
    <property type="molecule type" value="Genomic_DNA"/>
</dbReference>
<evidence type="ECO:0000256" key="7">
    <source>
        <dbReference type="ARBA" id="ARBA00023004"/>
    </source>
</evidence>
<dbReference type="InterPro" id="IPR017972">
    <property type="entry name" value="Cyt_P450_CS"/>
</dbReference>
<comment type="pathway">
    <text evidence="2">Secondary metabolite biosynthesis.</text>
</comment>
<dbReference type="SUPFAM" id="SSF48264">
    <property type="entry name" value="Cytochrome P450"/>
    <property type="match status" value="1"/>
</dbReference>
<dbReference type="InterPro" id="IPR002401">
    <property type="entry name" value="Cyt_P450_E_grp-I"/>
</dbReference>
<dbReference type="CDD" id="cd11065">
    <property type="entry name" value="CYP64-like"/>
    <property type="match status" value="1"/>
</dbReference>
<name>A0A5C3QFP9_9AGAR</name>
<feature type="binding site" description="axial binding residue" evidence="9">
    <location>
        <position position="452"/>
    </location>
    <ligand>
        <name>heme</name>
        <dbReference type="ChEBI" id="CHEBI:30413"/>
    </ligand>
    <ligandPart>
        <name>Fe</name>
        <dbReference type="ChEBI" id="CHEBI:18248"/>
    </ligandPart>
</feature>
<evidence type="ECO:0000256" key="4">
    <source>
        <dbReference type="ARBA" id="ARBA00022617"/>
    </source>
</evidence>
<keyword evidence="11" id="KW-0472">Membrane</keyword>
<sequence>MEYTGTLLTSPTFLCSLPLLILCLIYLLYRKSHLLTGSNRLPLPPGFPTKPFIGNLWDMPNEFEWVTYAEWGKILKSDIIHADISGQCVIVLNSAEVATELLDKRASIYSSRPRMPMVNELIGFNWLFAYMPLGDSWAAHRKLFRQEFHYSFYERYLPQTLKATHQMLLGRLLECPEGLFEHLRYMTGAIIMSVSYGIDVRQSNDPYIGTAETAFNGLVVASMPGAFLVDSLPWLKWVPGWFPGASFKRRAARWAHYARQMIDVPFAEVQRCLANGTQKPSFISYCLQNMDMKGDIGYQEKMIKEVSAQLYVAGSDTTVSALEALFLGLTCYPDVVRTAQAQLDAHLKGRFPDFGDREHLPYITAILKETFRWNPVTPVCIPHCTIQEDTYRGYRIPKGATIIPNAWAMLHDPSIYPDPHTFNPSRWLLPSGQLDPSVPDPWVMFGYGRRTCPGQFLPTASVWITCATVLSLFDVGMPMGEDGEFVRPKEVFTSALTIHCVPFQADIKPRSKAAEMKIRAIAAAAKDSGS</sequence>
<dbReference type="InterPro" id="IPR036396">
    <property type="entry name" value="Cyt_P450_sf"/>
</dbReference>
<dbReference type="OrthoDB" id="2789670at2759"/>
<dbReference type="PANTHER" id="PTHR46300:SF7">
    <property type="entry name" value="P450, PUTATIVE (EUROFUNG)-RELATED"/>
    <property type="match status" value="1"/>
</dbReference>
<evidence type="ECO:0000256" key="6">
    <source>
        <dbReference type="ARBA" id="ARBA00023002"/>
    </source>
</evidence>
<dbReference type="PRINTS" id="PR00463">
    <property type="entry name" value="EP450I"/>
</dbReference>
<organism evidence="12 13">
    <name type="scientific">Pterulicium gracile</name>
    <dbReference type="NCBI Taxonomy" id="1884261"/>
    <lineage>
        <taxon>Eukaryota</taxon>
        <taxon>Fungi</taxon>
        <taxon>Dikarya</taxon>
        <taxon>Basidiomycota</taxon>
        <taxon>Agaricomycotina</taxon>
        <taxon>Agaricomycetes</taxon>
        <taxon>Agaricomycetidae</taxon>
        <taxon>Agaricales</taxon>
        <taxon>Pleurotineae</taxon>
        <taxon>Pterulaceae</taxon>
        <taxon>Pterulicium</taxon>
    </lineage>
</organism>
<gene>
    <name evidence="12" type="ORF">BDV98DRAFT_549560</name>
</gene>
<dbReference type="GO" id="GO:0020037">
    <property type="term" value="F:heme binding"/>
    <property type="evidence" value="ECO:0007669"/>
    <property type="project" value="InterPro"/>
</dbReference>
<keyword evidence="6 10" id="KW-0560">Oxidoreductase</keyword>
<comment type="similarity">
    <text evidence="3 10">Belongs to the cytochrome P450 family.</text>
</comment>
<protein>
    <submittedName>
        <fullName evidence="12">Cytochrome P450</fullName>
    </submittedName>
</protein>
<keyword evidence="11" id="KW-1133">Transmembrane helix</keyword>
<dbReference type="STRING" id="1884261.A0A5C3QFP9"/>
<evidence type="ECO:0000313" key="13">
    <source>
        <dbReference type="Proteomes" id="UP000305067"/>
    </source>
</evidence>
<evidence type="ECO:0000256" key="5">
    <source>
        <dbReference type="ARBA" id="ARBA00022723"/>
    </source>
</evidence>
<dbReference type="GO" id="GO:0004497">
    <property type="term" value="F:monooxygenase activity"/>
    <property type="evidence" value="ECO:0007669"/>
    <property type="project" value="UniProtKB-KW"/>
</dbReference>
<evidence type="ECO:0000256" key="1">
    <source>
        <dbReference type="ARBA" id="ARBA00001971"/>
    </source>
</evidence>
<proteinExistence type="inferred from homology"/>
<dbReference type="AlphaFoldDB" id="A0A5C3QFP9"/>
<dbReference type="PROSITE" id="PS00086">
    <property type="entry name" value="CYTOCHROME_P450"/>
    <property type="match status" value="1"/>
</dbReference>
<accession>A0A5C3QFP9</accession>
<evidence type="ECO:0000256" key="8">
    <source>
        <dbReference type="ARBA" id="ARBA00023033"/>
    </source>
</evidence>
<dbReference type="GO" id="GO:0005506">
    <property type="term" value="F:iron ion binding"/>
    <property type="evidence" value="ECO:0007669"/>
    <property type="project" value="InterPro"/>
</dbReference>
<keyword evidence="11" id="KW-0812">Transmembrane</keyword>
<dbReference type="Proteomes" id="UP000305067">
    <property type="component" value="Unassembled WGS sequence"/>
</dbReference>
<keyword evidence="4 9" id="KW-0349">Heme</keyword>
<dbReference type="GO" id="GO:0016705">
    <property type="term" value="F:oxidoreductase activity, acting on paired donors, with incorporation or reduction of molecular oxygen"/>
    <property type="evidence" value="ECO:0007669"/>
    <property type="project" value="InterPro"/>
</dbReference>
<keyword evidence="5 9" id="KW-0479">Metal-binding</keyword>
<evidence type="ECO:0000256" key="3">
    <source>
        <dbReference type="ARBA" id="ARBA00010617"/>
    </source>
</evidence>
<dbReference type="InterPro" id="IPR050364">
    <property type="entry name" value="Cytochrome_P450_fung"/>
</dbReference>